<dbReference type="GO" id="GO:0036064">
    <property type="term" value="C:ciliary basal body"/>
    <property type="evidence" value="ECO:0000314"/>
    <property type="project" value="UniProtKB"/>
</dbReference>
<dbReference type="FunCoup" id="Q9XWN2">
    <property type="interactions" value="2"/>
</dbReference>
<dbReference type="PaxDb" id="6239-Y43F8C.4"/>
<dbReference type="GO" id="GO:0090162">
    <property type="term" value="P:establishment of epithelial cell polarity"/>
    <property type="evidence" value="ECO:0007669"/>
    <property type="project" value="InterPro"/>
</dbReference>
<gene>
    <name evidence="4 6" type="primary">dyf-19</name>
    <name evidence="4" type="ORF">CELE_Y43F8C.4</name>
    <name evidence="6" type="ORF">Y43F8C.4</name>
</gene>
<dbReference type="GO" id="GO:0060271">
    <property type="term" value="P:cilium assembly"/>
    <property type="evidence" value="ECO:0000318"/>
    <property type="project" value="GO_Central"/>
</dbReference>
<feature type="compositionally biased region" description="Pro residues" evidence="2">
    <location>
        <begin position="17"/>
        <end position="28"/>
    </location>
</feature>
<evidence type="ECO:0000313" key="6">
    <source>
        <dbReference type="WormBase" id="Y43F8C.4"/>
    </source>
</evidence>
<feature type="compositionally biased region" description="Low complexity" evidence="2">
    <location>
        <begin position="98"/>
        <end position="111"/>
    </location>
</feature>
<dbReference type="CTD" id="180283"/>
<dbReference type="AGR" id="WB:WBGene00012826"/>
<dbReference type="AlphaFoldDB" id="Q9XWN2"/>
<evidence type="ECO:0000256" key="1">
    <source>
        <dbReference type="SAM" id="Coils"/>
    </source>
</evidence>
<proteinExistence type="predicted"/>
<dbReference type="InParanoid" id="Q9XWN2"/>
<dbReference type="GO" id="GO:0005814">
    <property type="term" value="C:centriole"/>
    <property type="evidence" value="ECO:0000318"/>
    <property type="project" value="GO_Central"/>
</dbReference>
<feature type="compositionally biased region" description="Acidic residues" evidence="2">
    <location>
        <begin position="1"/>
        <end position="14"/>
    </location>
</feature>
<keyword evidence="1" id="KW-0175">Coiled coil</keyword>
<dbReference type="STRING" id="6239.Y43F8C.4.1"/>
<dbReference type="OrthoDB" id="8195456at2759"/>
<dbReference type="InterPro" id="IPR049390">
    <property type="entry name" value="FBF1_C"/>
</dbReference>
<dbReference type="HOGENOM" id="CLU_546580_0_0_1"/>
<sequence>MSDDEWGDLLDNLDTEPPQPAPPPPPNLPGNSKNSRPKSSGLDFLLDSDLDKEPQAPKTVNFATNREENTSEMRAAGRSTNALSDLFGTSTGSGLGASGAASAPRRPAGASTLDDLFGTAPRAATVTPGVTVAAPAASQPTATAPPPDNFDAGRILRLEAELERVNRELEDTKRKKREDEEDLENFWKTKLEIQSKDSEKALEDSKTAQRAQISKLQDEHHVELERLKANYDRQLENVTSSTSQVGDLVAVVGKVDTISTNIDKIAADVVASTNKVSSEQSALFHLQEELLKIRETKLSEDVAALKLEQLKVHELNLSLKDLVKNQQDENEQEKWRTKEEWNRLKIERQIFKENQDRVIENVQREKLDLANKLKFYHKDQTELLFRLSSERELLEQEKSEFFAKRDQDIKRIKAEAYELDLKSQQISTADQHVTEMKLVTEAKYRQLQHLETLLTAECSEIERIRNEQKIGGNVDSGRDARRISREEELFGSNNSNQNSHRHRSESVRASLKKHYENLEKYAGQKVAHVAPQNN</sequence>
<keyword evidence="5" id="KW-1185">Reference proteome</keyword>
<evidence type="ECO:0000256" key="2">
    <source>
        <dbReference type="SAM" id="MobiDB-lite"/>
    </source>
</evidence>
<dbReference type="InterPro" id="IPR033561">
    <property type="entry name" value="FBF1"/>
</dbReference>
<dbReference type="GO" id="GO:1905515">
    <property type="term" value="P:non-motile cilium assembly"/>
    <property type="evidence" value="ECO:0000315"/>
    <property type="project" value="WormBase"/>
</dbReference>
<dbReference type="PhylomeDB" id="Q9XWN2"/>
<protein>
    <submittedName>
        <fullName evidence="4">Fas-binding factor 1 C-terminal domain-containing protein</fullName>
    </submittedName>
</protein>
<dbReference type="PANTHER" id="PTHR33689">
    <property type="entry name" value="FAS-BINDING FACTOR 1"/>
    <property type="match status" value="1"/>
</dbReference>
<dbReference type="WormBase" id="Y43F8C.4">
    <property type="protein sequence ID" value="CE34119"/>
    <property type="gene ID" value="WBGene00012826"/>
    <property type="gene designation" value="dyf-19"/>
</dbReference>
<dbReference type="GeneID" id="180283"/>
<feature type="domain" description="Fas-binding factor 1 C-terminal" evidence="3">
    <location>
        <begin position="156"/>
        <end position="471"/>
    </location>
</feature>
<dbReference type="eggNOG" id="ENOG502SFV8">
    <property type="taxonomic scope" value="Eukaryota"/>
</dbReference>
<dbReference type="SMR" id="Q9XWN2"/>
<evidence type="ECO:0000259" key="3">
    <source>
        <dbReference type="Pfam" id="PF21007"/>
    </source>
</evidence>
<dbReference type="KEGG" id="cel:CELE_Y43F8C.4"/>
<dbReference type="UCSC" id="Y43F8C.4">
    <property type="organism name" value="c. elegans"/>
</dbReference>
<evidence type="ECO:0000313" key="4">
    <source>
        <dbReference type="EMBL" id="CAA21619.2"/>
    </source>
</evidence>
<dbReference type="EMBL" id="BX284605">
    <property type="protein sequence ID" value="CAA21619.2"/>
    <property type="molecule type" value="Genomic_DNA"/>
</dbReference>
<dbReference type="GO" id="GO:0097539">
    <property type="term" value="C:ciliary transition fiber"/>
    <property type="evidence" value="ECO:0007669"/>
    <property type="project" value="InterPro"/>
</dbReference>
<name>Q9XWN2_CAEEL</name>
<dbReference type="GO" id="GO:0030425">
    <property type="term" value="C:dendrite"/>
    <property type="evidence" value="ECO:0000314"/>
    <property type="project" value="UniProtKB"/>
</dbReference>
<dbReference type="PANTHER" id="PTHR33689:SF1">
    <property type="entry name" value="FAS-BINDING FACTOR 1"/>
    <property type="match status" value="1"/>
</dbReference>
<evidence type="ECO:0000313" key="5">
    <source>
        <dbReference type="Proteomes" id="UP000001940"/>
    </source>
</evidence>
<reference evidence="4 5" key="1">
    <citation type="journal article" date="1998" name="Science">
        <title>Genome sequence of the nematode C. elegans: a platform for investigating biology.</title>
        <authorList>
            <consortium name="The C. elegans sequencing consortium"/>
            <person name="Sulson J.E."/>
            <person name="Waterston R."/>
        </authorList>
    </citation>
    <scope>NUCLEOTIDE SEQUENCE [LARGE SCALE GENOMIC DNA]</scope>
    <source>
        <strain evidence="4 5">Bristol N2</strain>
    </source>
</reference>
<feature type="coiled-coil region" evidence="1">
    <location>
        <begin position="352"/>
        <end position="379"/>
    </location>
</feature>
<dbReference type="Proteomes" id="UP000001940">
    <property type="component" value="Chromosome V"/>
</dbReference>
<accession>Q9XWN2</accession>
<feature type="region of interest" description="Disordered" evidence="2">
    <location>
        <begin position="1"/>
        <end position="116"/>
    </location>
</feature>
<dbReference type="Pfam" id="PF21007">
    <property type="entry name" value="FBF1"/>
    <property type="match status" value="1"/>
</dbReference>
<feature type="region of interest" description="Disordered" evidence="2">
    <location>
        <begin position="487"/>
        <end position="510"/>
    </location>
</feature>
<dbReference type="IntAct" id="Q9XWN2">
    <property type="interactions" value="1"/>
</dbReference>
<feature type="coiled-coil region" evidence="1">
    <location>
        <begin position="155"/>
        <end position="237"/>
    </location>
</feature>
<dbReference type="RefSeq" id="NP_507804.2">
    <property type="nucleotide sequence ID" value="NM_075403.5"/>
</dbReference>
<organism evidence="4 5">
    <name type="scientific">Caenorhabditis elegans</name>
    <dbReference type="NCBI Taxonomy" id="6239"/>
    <lineage>
        <taxon>Eukaryota</taxon>
        <taxon>Metazoa</taxon>
        <taxon>Ecdysozoa</taxon>
        <taxon>Nematoda</taxon>
        <taxon>Chromadorea</taxon>
        <taxon>Rhabditida</taxon>
        <taxon>Rhabditina</taxon>
        <taxon>Rhabditomorpha</taxon>
        <taxon>Rhabditoidea</taxon>
        <taxon>Rhabditidae</taxon>
        <taxon>Peloderinae</taxon>
        <taxon>Caenorhabditis</taxon>
    </lineage>
</organism>
<dbReference type="PIR" id="T26878">
    <property type="entry name" value="T26878"/>
</dbReference>
<dbReference type="Bgee" id="WBGene00012826">
    <property type="expression patterns" value="Expressed in pharyngeal muscle cell (C elegans) and 3 other cell types or tissues"/>
</dbReference>
<dbReference type="OMA" id="VREEWNR"/>